<feature type="region of interest" description="Disordered" evidence="1">
    <location>
        <begin position="1"/>
        <end position="20"/>
    </location>
</feature>
<keyword evidence="3" id="KW-1185">Reference proteome</keyword>
<gene>
    <name evidence="2" type="ORF">JG688_00002539</name>
</gene>
<protein>
    <submittedName>
        <fullName evidence="2">Uncharacterized protein</fullName>
    </submittedName>
</protein>
<evidence type="ECO:0000313" key="2">
    <source>
        <dbReference type="EMBL" id="KAG6975290.1"/>
    </source>
</evidence>
<dbReference type="Proteomes" id="UP000709295">
    <property type="component" value="Unassembled WGS sequence"/>
</dbReference>
<organism evidence="2 3">
    <name type="scientific">Phytophthora aleatoria</name>
    <dbReference type="NCBI Taxonomy" id="2496075"/>
    <lineage>
        <taxon>Eukaryota</taxon>
        <taxon>Sar</taxon>
        <taxon>Stramenopiles</taxon>
        <taxon>Oomycota</taxon>
        <taxon>Peronosporomycetes</taxon>
        <taxon>Peronosporales</taxon>
        <taxon>Peronosporaceae</taxon>
        <taxon>Phytophthora</taxon>
    </lineage>
</organism>
<evidence type="ECO:0000256" key="1">
    <source>
        <dbReference type="SAM" id="MobiDB-lite"/>
    </source>
</evidence>
<accession>A0A8J5M8N4</accession>
<dbReference type="AlphaFoldDB" id="A0A8J5M8N4"/>
<proteinExistence type="predicted"/>
<evidence type="ECO:0000313" key="3">
    <source>
        <dbReference type="Proteomes" id="UP000709295"/>
    </source>
</evidence>
<sequence length="94" mass="10538">MVKAASKEGLEDRDPLQEEHPYTRAILANNGYQEFGYTHRAIIPTRHCPSTPLTPQQTTENAAISSDRVVIEIVFRGTLHALGNLRRQISLARV</sequence>
<name>A0A8J5M8N4_9STRA</name>
<reference evidence="2" key="1">
    <citation type="submission" date="2021-01" db="EMBL/GenBank/DDBJ databases">
        <title>Phytophthora aleatoria, a newly-described species from Pinus radiata is distinct from Phytophthora cactorum isolates based on comparative genomics.</title>
        <authorList>
            <person name="Mcdougal R."/>
            <person name="Panda P."/>
            <person name="Williams N."/>
            <person name="Studholme D.J."/>
        </authorList>
    </citation>
    <scope>NUCLEOTIDE SEQUENCE</scope>
    <source>
        <strain evidence="2">NZFS 4037</strain>
    </source>
</reference>
<comment type="caution">
    <text evidence="2">The sequence shown here is derived from an EMBL/GenBank/DDBJ whole genome shotgun (WGS) entry which is preliminary data.</text>
</comment>
<dbReference type="EMBL" id="JAENGY010000069">
    <property type="protein sequence ID" value="KAG6975290.1"/>
    <property type="molecule type" value="Genomic_DNA"/>
</dbReference>